<keyword evidence="4" id="KW-0548">Nucleotidyltransferase</keyword>
<reference evidence="5" key="1">
    <citation type="submission" date="2023-07" db="EMBL/GenBank/DDBJ databases">
        <title>Study on multiphase classification of strain Alteromonas salexigens isolated from the Yellow Sea.</title>
        <authorList>
            <person name="Sun L."/>
        </authorList>
    </citation>
    <scope>NUCLEOTIDE SEQUENCE [LARGE SCALE GENOMIC DNA]</scope>
    <source>
        <strain evidence="5">ASW11-19</strain>
    </source>
</reference>
<dbReference type="PANTHER" id="PTHR11669:SF8">
    <property type="entry name" value="DNA POLYMERASE III SUBUNIT DELTA"/>
    <property type="match status" value="1"/>
</dbReference>
<comment type="caution">
    <text evidence="4">The sequence shown here is derived from an EMBL/GenBank/DDBJ whole genome shotgun (WGS) entry which is preliminary data.</text>
</comment>
<accession>A0ABT2VKZ2</accession>
<evidence type="ECO:0000256" key="3">
    <source>
        <dbReference type="ARBA" id="ARBA00049244"/>
    </source>
</evidence>
<name>A0ABT2VKZ2_9ALTE</name>
<organism evidence="4 5">
    <name type="scientific">Alteromonas salexigens</name>
    <dbReference type="NCBI Taxonomy" id="2982530"/>
    <lineage>
        <taxon>Bacteria</taxon>
        <taxon>Pseudomonadati</taxon>
        <taxon>Pseudomonadota</taxon>
        <taxon>Gammaproteobacteria</taxon>
        <taxon>Alteromonadales</taxon>
        <taxon>Alteromonadaceae</taxon>
        <taxon>Alteromonas/Salinimonas group</taxon>
        <taxon>Alteromonas</taxon>
    </lineage>
</organism>
<dbReference type="Pfam" id="PF13177">
    <property type="entry name" value="DNA_pol3_delta2"/>
    <property type="match status" value="1"/>
</dbReference>
<evidence type="ECO:0000313" key="4">
    <source>
        <dbReference type="EMBL" id="MCU7553968.1"/>
    </source>
</evidence>
<dbReference type="InterPro" id="IPR027417">
    <property type="entry name" value="P-loop_NTPase"/>
</dbReference>
<dbReference type="SUPFAM" id="SSF52540">
    <property type="entry name" value="P-loop containing nucleoside triphosphate hydrolases"/>
    <property type="match status" value="1"/>
</dbReference>
<dbReference type="NCBIfam" id="TIGR00678">
    <property type="entry name" value="holB"/>
    <property type="match status" value="1"/>
</dbReference>
<dbReference type="InterPro" id="IPR050238">
    <property type="entry name" value="DNA_Rep/Repair_Clamp_Loader"/>
</dbReference>
<evidence type="ECO:0000313" key="5">
    <source>
        <dbReference type="Proteomes" id="UP001209257"/>
    </source>
</evidence>
<proteinExistence type="predicted"/>
<evidence type="ECO:0000256" key="1">
    <source>
        <dbReference type="ARBA" id="ARBA00012417"/>
    </source>
</evidence>
<dbReference type="RefSeq" id="WP_262992662.1">
    <property type="nucleotide sequence ID" value="NZ_JAOTJC010000006.1"/>
</dbReference>
<dbReference type="EMBL" id="JAOTJC010000006">
    <property type="protein sequence ID" value="MCU7553968.1"/>
    <property type="molecule type" value="Genomic_DNA"/>
</dbReference>
<dbReference type="Proteomes" id="UP001209257">
    <property type="component" value="Unassembled WGS sequence"/>
</dbReference>
<evidence type="ECO:0000256" key="2">
    <source>
        <dbReference type="ARBA" id="ARBA00022932"/>
    </source>
</evidence>
<protein>
    <recommendedName>
        <fullName evidence="1">DNA-directed DNA polymerase</fullName>
        <ecNumber evidence="1">2.7.7.7</ecNumber>
    </recommendedName>
</protein>
<keyword evidence="5" id="KW-1185">Reference proteome</keyword>
<dbReference type="EC" id="2.7.7.7" evidence="1"/>
<keyword evidence="2" id="KW-0239">DNA-directed DNA polymerase</keyword>
<comment type="catalytic activity">
    <reaction evidence="3">
        <text>DNA(n) + a 2'-deoxyribonucleoside 5'-triphosphate = DNA(n+1) + diphosphate</text>
        <dbReference type="Rhea" id="RHEA:22508"/>
        <dbReference type="Rhea" id="RHEA-COMP:17339"/>
        <dbReference type="Rhea" id="RHEA-COMP:17340"/>
        <dbReference type="ChEBI" id="CHEBI:33019"/>
        <dbReference type="ChEBI" id="CHEBI:61560"/>
        <dbReference type="ChEBI" id="CHEBI:173112"/>
        <dbReference type="EC" id="2.7.7.7"/>
    </reaction>
</comment>
<dbReference type="Gene3D" id="3.40.50.300">
    <property type="entry name" value="P-loop containing nucleotide triphosphate hydrolases"/>
    <property type="match status" value="1"/>
</dbReference>
<dbReference type="GO" id="GO:0003887">
    <property type="term" value="F:DNA-directed DNA polymerase activity"/>
    <property type="evidence" value="ECO:0007669"/>
    <property type="project" value="UniProtKB-EC"/>
</dbReference>
<gene>
    <name evidence="4" type="primary">holB</name>
    <name evidence="4" type="ORF">OCL06_05090</name>
</gene>
<sequence>MIFPWFERTFASLTGRLLAQRLHHALLLAGPPEIGKFQLADALAQVILCQQPASVGSCGHCQSCKLFAAGSHPDFHMLESDKQLGVDKIREGIARLSGTAQLSRNKVLVIPAAHTMTDSAANALLKTLEEPTDNTFLLLLTEKPQQLLPTILSRCEKCTLPVPGEAESLNWLKAEGVEDASGALLQAYGGSPLAVRRALSEEDTALSYRGFQDGIQALLSGAETSLALASRWQDAAPQVVTWCQQQAHRRYISTQQVQDFEMFSLCQHAAKRLQHPGINKVVVLCQVLELLQRPAPDPHP</sequence>
<keyword evidence="4" id="KW-0808">Transferase</keyword>
<dbReference type="PANTHER" id="PTHR11669">
    <property type="entry name" value="REPLICATION FACTOR C / DNA POLYMERASE III GAMMA-TAU SUBUNIT"/>
    <property type="match status" value="1"/>
</dbReference>
<dbReference type="InterPro" id="IPR004622">
    <property type="entry name" value="DNA_pol_HolB"/>
</dbReference>